<feature type="compositionally biased region" description="Pro residues" evidence="1">
    <location>
        <begin position="1166"/>
        <end position="1176"/>
    </location>
</feature>
<gene>
    <name evidence="4" type="ORF">ATH50_1627</name>
    <name evidence="3" type="ORF">DU502_13740</name>
</gene>
<evidence type="ECO:0000313" key="3">
    <source>
        <dbReference type="EMBL" id="AZH26360.1"/>
    </source>
</evidence>
<dbReference type="InterPro" id="IPR052957">
    <property type="entry name" value="Auxin_embryo_med"/>
</dbReference>
<dbReference type="Proteomes" id="UP000277326">
    <property type="component" value="Unassembled WGS sequence"/>
</dbReference>
<accession>A0A3M0D9U2</accession>
<dbReference type="RefSeq" id="WP_121920277.1">
    <property type="nucleotide sequence ID" value="NZ_CP034145.1"/>
</dbReference>
<feature type="compositionally biased region" description="Low complexity" evidence="1">
    <location>
        <begin position="1229"/>
        <end position="1240"/>
    </location>
</feature>
<dbReference type="GeneID" id="38472368"/>
<dbReference type="NCBIfam" id="NF047352">
    <property type="entry name" value="P_loop_sacsin"/>
    <property type="match status" value="1"/>
</dbReference>
<keyword evidence="6" id="KW-1185">Reference proteome</keyword>
<evidence type="ECO:0000313" key="5">
    <source>
        <dbReference type="Proteomes" id="UP000277326"/>
    </source>
</evidence>
<evidence type="ECO:0000259" key="2">
    <source>
        <dbReference type="Pfam" id="PF13020"/>
    </source>
</evidence>
<dbReference type="SUPFAM" id="SSF55874">
    <property type="entry name" value="ATPase domain of HSP90 chaperone/DNA topoisomerase II/histidine kinase"/>
    <property type="match status" value="1"/>
</dbReference>
<sequence length="1396" mass="157118">MTRGLQKEGWEEWLREQRSKMEDVYRRDPDRIFSDYTREAEAVRGYSGRGMLELIQNADDAGRDYAEPVDLLIELTDQGLFVANTGAAFTPEGVSSLILSDNSPKQFRKDCIGYKGLGFRSVLNWASRVVVHSGDVSIGFSEAFASAQLERLREDDEIDAKARRFEKRGIATPIATLSTPHLLSNGKVDDPKLREVYNRGCQLRTNGYDTVIGVPLPEAEQRAKVQREIDALFEEITLFLRNIGRIRIRSDERDEEWRVNRTENAVTIHREDGDSVSWQLFEESGEIPSAYRRPSQTEDKYEIKIAVPEDLDRLESTSNLFVFFPTKVSFPFPMLAHATFEVTENRDHLTNSETNRFVATKLASLMVNAAEEKKSIEDPWAALRTVSSSGEIGSTLEELESIDGSDTFDEMLRMEASSRALIPVQNGTFTTPDCAYRISGNFDDLLHGERFDDICLHVNNAEVDTQLEKLDVQSIGYDDLKRRINEIASDLSLETRATLIARLVDEDIIEDESPPALLIDSDRATVDAGTTVFLPPQDDAVTLPEWIPQRILHPELAAELRERWNLRAIRDLRMKLSAFGVREYNLSGLVQSVSAEANRRVKDDPDAELEWRMEMLEVLWKLYQLGVDGVNLSNIPIEIPTRTGTVERADSLYLTAEYPNGDLVEQLYGPVDPSSFVADPEQLPFSDDRERLEDFLCWLGVAHEPRIERVRPDDPAYHDYVVDSLEYPARFEALTKESAERVSGTRSRLTEVQTVDRLAEVLTHADPHAILAWLTTIGRTLDEWRQEGDIDGAFEIKPQYKQYWRTLSGQSIPSHPLWLLKTSAWLPTENGEPQPPQTCSTAEFAREISPLIGYPTIEMAHPLLEGSGIDETAVVTTLRKIGVTSTITDLSWDAFYRILSELPERDPAGEVAPRVYRTLYANKDGTPPAELYGEFVDGGEMLGIDDGTSNYYPVTELRYADSESIPTPITDEYPLLALDKRRGVSKVEQLFGVKGLSTSSIDISNIRDEPHPQKENFEAWIDDLKPFVYALRVDSDDDLTERNTIRDLEIVLCRSVTATASVGGDEFEITLSEGEFLPDGSRVFLIPESVDSYQRLRDDRLARLIGDVFADILDVDIGREILYLTTANDRVDRLGVLLGDDAATERLRNAVERLDREVRKDTFPEPTAPDPEPVPEPEQTQNVTEEQETEAGDDGDNRQAEPNRITGITAEEGQLDPISGQTISIRRVGTGTQEQSSGGSRRTANPGRAETIAARFEEHENRFPLPVAHIQGNRGYGCDVLSFESQEDRSAFKSDPDVQLIDRHIEVKGSTSRKGAVTLSDNELAKAREQGDDYYLYRVYEGSTDSEGFELVILRNPLAHGDAVETKVEVNPHRTDQGTLYRLDVTADGDDEERTK</sequence>
<dbReference type="EMBL" id="CP034145">
    <property type="protein sequence ID" value="AZH26360.1"/>
    <property type="molecule type" value="Genomic_DNA"/>
</dbReference>
<dbReference type="Pfam" id="PF13020">
    <property type="entry name" value="NOV_C"/>
    <property type="match status" value="1"/>
</dbReference>
<dbReference type="InterPro" id="IPR036890">
    <property type="entry name" value="HATPase_C_sf"/>
</dbReference>
<dbReference type="InterPro" id="IPR024975">
    <property type="entry name" value="NOV_C"/>
</dbReference>
<proteinExistence type="predicted"/>
<protein>
    <submittedName>
        <fullName evidence="3">DUF3883 domain-containing protein</fullName>
    </submittedName>
    <submittedName>
        <fullName evidence="4">Uncharacterized protein DUF3883</fullName>
    </submittedName>
</protein>
<organism evidence="4 5">
    <name type="scientific">Haloplanus aerogenes</name>
    <dbReference type="NCBI Taxonomy" id="660522"/>
    <lineage>
        <taxon>Archaea</taxon>
        <taxon>Methanobacteriati</taxon>
        <taxon>Methanobacteriota</taxon>
        <taxon>Stenosarchaea group</taxon>
        <taxon>Halobacteria</taxon>
        <taxon>Halobacteriales</taxon>
        <taxon>Haloferacaceae</taxon>
        <taxon>Haloplanus</taxon>
    </lineage>
</organism>
<reference evidence="4" key="3">
    <citation type="submission" date="2018-10" db="EMBL/GenBank/DDBJ databases">
        <authorList>
            <person name="Whitman W."/>
            <person name="Huntemann M."/>
            <person name="Clum A."/>
            <person name="Pillay M."/>
            <person name="Palaniappan K."/>
            <person name="Varghese N."/>
            <person name="Mikhailova N."/>
            <person name="Stamatis D."/>
            <person name="Reddy T."/>
            <person name="Daum C."/>
            <person name="Shapiro N."/>
            <person name="Ivanova N."/>
            <person name="Kyrpides N."/>
            <person name="Woyke T."/>
        </authorList>
    </citation>
    <scope>NUCLEOTIDE SEQUENCE</scope>
    <source>
        <strain evidence="4">CGMCC 1.10124</strain>
    </source>
</reference>
<reference evidence="3 6" key="2">
    <citation type="submission" date="2018-07" db="EMBL/GenBank/DDBJ databases">
        <title>Genome sequences of Haloplanus aerogenes JCM 16430T.</title>
        <authorList>
            <person name="Kim Y.B."/>
            <person name="Roh S.W."/>
        </authorList>
    </citation>
    <scope>NUCLEOTIDE SEQUENCE [LARGE SCALE GENOMIC DNA]</scope>
    <source>
        <strain evidence="3 6">JCM 16430</strain>
    </source>
</reference>
<dbReference type="PANTHER" id="PTHR32387">
    <property type="entry name" value="WU:FJ29H11"/>
    <property type="match status" value="1"/>
</dbReference>
<reference evidence="4 5" key="1">
    <citation type="journal article" date="2015" name="Stand. Genomic Sci.">
        <title>Genomic Encyclopedia of Bacterial and Archaeal Type Strains, Phase III: the genomes of soil and plant-associated and newly described type strains.</title>
        <authorList>
            <person name="Whitman W.B."/>
            <person name="Woyke T."/>
            <person name="Klenk H.P."/>
            <person name="Zhou Y."/>
            <person name="Lilburn T.G."/>
            <person name="Beck B.J."/>
            <person name="De Vos P."/>
            <person name="Vandamme P."/>
            <person name="Eisen J.A."/>
            <person name="Garrity G."/>
            <person name="Hugenholtz P."/>
            <person name="Kyrpides N.C."/>
        </authorList>
    </citation>
    <scope>NUCLEOTIDE SEQUENCE [LARGE SCALE GENOMIC DNA]</scope>
    <source>
        <strain evidence="4 5">CGMCC 1.10124</strain>
    </source>
</reference>
<feature type="compositionally biased region" description="Acidic residues" evidence="1">
    <location>
        <begin position="1185"/>
        <end position="1194"/>
    </location>
</feature>
<evidence type="ECO:0000313" key="6">
    <source>
        <dbReference type="Proteomes" id="UP000282007"/>
    </source>
</evidence>
<name>A0A3M0D9U2_9EURY</name>
<dbReference type="Proteomes" id="UP000282007">
    <property type="component" value="Chromosome"/>
</dbReference>
<feature type="domain" description="Protein NO VEIN C-terminal" evidence="2">
    <location>
        <begin position="1274"/>
        <end position="1346"/>
    </location>
</feature>
<evidence type="ECO:0000256" key="1">
    <source>
        <dbReference type="SAM" id="MobiDB-lite"/>
    </source>
</evidence>
<dbReference type="OrthoDB" id="350181at2157"/>
<feature type="compositionally biased region" description="Basic and acidic residues" evidence="1">
    <location>
        <begin position="1153"/>
        <end position="1163"/>
    </location>
</feature>
<feature type="region of interest" description="Disordered" evidence="1">
    <location>
        <begin position="1153"/>
        <end position="1247"/>
    </location>
</feature>
<dbReference type="EMBL" id="REFS01000003">
    <property type="protein sequence ID" value="RMB18177.1"/>
    <property type="molecule type" value="Genomic_DNA"/>
</dbReference>
<evidence type="ECO:0000313" key="4">
    <source>
        <dbReference type="EMBL" id="RMB18177.1"/>
    </source>
</evidence>
<dbReference type="KEGG" id="haer:DU502_13740"/>
<dbReference type="PANTHER" id="PTHR32387:SF0">
    <property type="entry name" value="PROTEIN NO VEIN"/>
    <property type="match status" value="1"/>
</dbReference>